<gene>
    <name evidence="3" type="ORF">ABS24_06625</name>
</gene>
<dbReference type="EMBL" id="LICA01000289">
    <property type="protein sequence ID" value="KRO92977.1"/>
    <property type="molecule type" value="Genomic_DNA"/>
</dbReference>
<keyword evidence="2" id="KW-0732">Signal</keyword>
<evidence type="ECO:0000313" key="3">
    <source>
        <dbReference type="EMBL" id="KRO92977.1"/>
    </source>
</evidence>
<organism evidence="3 4">
    <name type="scientific">SAR92 bacterium BACL26 MAG-121220-bin70</name>
    <dbReference type="NCBI Taxonomy" id="1655626"/>
    <lineage>
        <taxon>Bacteria</taxon>
        <taxon>Pseudomonadati</taxon>
        <taxon>Pseudomonadota</taxon>
        <taxon>Gammaproteobacteria</taxon>
        <taxon>Cellvibrionales</taxon>
        <taxon>Porticoccaceae</taxon>
        <taxon>SAR92 clade</taxon>
    </lineage>
</organism>
<accession>A0A0R2U0Z3</accession>
<sequence>MKRGSGIGSITTFLLASLLLSGCVSSTNITKMPVDTVDAYQQHLNLAMQYIGMNNRDLARIHLVKAEKYFNSSDKVAQSQFYNGYALLYQMELERVLAEKYFRKALDGNAENSTARYNFASFLFNQERFDDALDQILIVTEDLNYQRRPQAFYIAGLLENKREQPDRALRFFIRATELSPLFRPPYIESAKIYMGQQNLVLAKKKLLEHVGLAGPTADNLWLSIRLETHLGNNELARIQGEKLKMLYPDSKEAAQYATALQY</sequence>
<dbReference type="AlphaFoldDB" id="A0A0R2U0Z3"/>
<dbReference type="InterPro" id="IPR019734">
    <property type="entry name" value="TPR_rpt"/>
</dbReference>
<name>A0A0R2U0Z3_9GAMM</name>
<proteinExistence type="predicted"/>
<dbReference type="InterPro" id="IPR011990">
    <property type="entry name" value="TPR-like_helical_dom_sf"/>
</dbReference>
<reference evidence="3 4" key="1">
    <citation type="submission" date="2015-10" db="EMBL/GenBank/DDBJ databases">
        <title>Metagenome-Assembled Genomes uncover a global brackish microbiome.</title>
        <authorList>
            <person name="Hugerth L.W."/>
            <person name="Larsson J."/>
            <person name="Alneberg J."/>
            <person name="Lindh M.V."/>
            <person name="Legrand C."/>
            <person name="Pinhassi J."/>
            <person name="Andersson A.F."/>
        </authorList>
    </citation>
    <scope>NUCLEOTIDE SEQUENCE [LARGE SCALE GENOMIC DNA]</scope>
    <source>
        <strain evidence="3">BACL26 MAG-121220-bin70</strain>
    </source>
</reference>
<evidence type="ECO:0000313" key="4">
    <source>
        <dbReference type="Proteomes" id="UP000051213"/>
    </source>
</evidence>
<dbReference type="Proteomes" id="UP000051213">
    <property type="component" value="Unassembled WGS sequence"/>
</dbReference>
<dbReference type="SUPFAM" id="SSF81901">
    <property type="entry name" value="HCP-like"/>
    <property type="match status" value="1"/>
</dbReference>
<dbReference type="PROSITE" id="PS50005">
    <property type="entry name" value="TPR"/>
    <property type="match status" value="1"/>
</dbReference>
<feature type="signal peptide" evidence="2">
    <location>
        <begin position="1"/>
        <end position="26"/>
    </location>
</feature>
<evidence type="ECO:0000256" key="2">
    <source>
        <dbReference type="SAM" id="SignalP"/>
    </source>
</evidence>
<comment type="caution">
    <text evidence="3">The sequence shown here is derived from an EMBL/GenBank/DDBJ whole genome shotgun (WGS) entry which is preliminary data.</text>
</comment>
<dbReference type="Gene3D" id="1.25.40.10">
    <property type="entry name" value="Tetratricopeptide repeat domain"/>
    <property type="match status" value="1"/>
</dbReference>
<protein>
    <submittedName>
        <fullName evidence="3">Uncharacterized protein</fullName>
    </submittedName>
</protein>
<keyword evidence="1" id="KW-0802">TPR repeat</keyword>
<evidence type="ECO:0000256" key="1">
    <source>
        <dbReference type="PROSITE-ProRule" id="PRU00339"/>
    </source>
</evidence>
<feature type="repeat" description="TPR" evidence="1">
    <location>
        <begin position="149"/>
        <end position="182"/>
    </location>
</feature>
<dbReference type="PROSITE" id="PS51257">
    <property type="entry name" value="PROKAR_LIPOPROTEIN"/>
    <property type="match status" value="1"/>
</dbReference>
<feature type="chain" id="PRO_5006425100" evidence="2">
    <location>
        <begin position="27"/>
        <end position="262"/>
    </location>
</feature>